<comment type="caution">
    <text evidence="1">The sequence shown here is derived from an EMBL/GenBank/DDBJ whole genome shotgun (WGS) entry which is preliminary data.</text>
</comment>
<dbReference type="PANTHER" id="PTHR37029:SF1">
    <property type="entry name" value="SSR1768 PROTEIN"/>
    <property type="match status" value="1"/>
</dbReference>
<reference evidence="2" key="1">
    <citation type="submission" date="2017-09" db="EMBL/GenBank/DDBJ databases">
        <title>Depth-based differentiation of microbial function through sediment-hosted aquifers and enrichment of novel symbionts in the deep terrestrial subsurface.</title>
        <authorList>
            <person name="Probst A.J."/>
            <person name="Ladd B."/>
            <person name="Jarett J.K."/>
            <person name="Geller-Mcgrath D.E."/>
            <person name="Sieber C.M.K."/>
            <person name="Emerson J.B."/>
            <person name="Anantharaman K."/>
            <person name="Thomas B.C."/>
            <person name="Malmstrom R."/>
            <person name="Stieglmeier M."/>
            <person name="Klingl A."/>
            <person name="Woyke T."/>
            <person name="Ryan C.M."/>
            <person name="Banfield J.F."/>
        </authorList>
    </citation>
    <scope>NUCLEOTIDE SEQUENCE [LARGE SCALE GENOMIC DNA]</scope>
</reference>
<proteinExistence type="predicted"/>
<dbReference type="EMBL" id="PEYD01000031">
    <property type="protein sequence ID" value="PIS39505.1"/>
    <property type="molecule type" value="Genomic_DNA"/>
</dbReference>
<accession>A0A2H0YLY2</accession>
<dbReference type="PANTHER" id="PTHR37029">
    <property type="entry name" value="SSR1768 PROTEIN"/>
    <property type="match status" value="1"/>
</dbReference>
<gene>
    <name evidence="1" type="ORF">COT33_01635</name>
</gene>
<dbReference type="InterPro" id="IPR019270">
    <property type="entry name" value="DUF2283"/>
</dbReference>
<dbReference type="Proteomes" id="UP000230088">
    <property type="component" value="Unassembled WGS sequence"/>
</dbReference>
<dbReference type="AlphaFoldDB" id="A0A2H0YLY2"/>
<evidence type="ECO:0000313" key="2">
    <source>
        <dbReference type="Proteomes" id="UP000230088"/>
    </source>
</evidence>
<organism evidence="1 2">
    <name type="scientific">Candidatus Nealsonbacteria bacterium CG08_land_8_20_14_0_20_38_20</name>
    <dbReference type="NCBI Taxonomy" id="1974705"/>
    <lineage>
        <taxon>Bacteria</taxon>
        <taxon>Candidatus Nealsoniibacteriota</taxon>
    </lineage>
</organism>
<evidence type="ECO:0000313" key="1">
    <source>
        <dbReference type="EMBL" id="PIS39505.1"/>
    </source>
</evidence>
<name>A0A2H0YLY2_9BACT</name>
<dbReference type="Pfam" id="PF10049">
    <property type="entry name" value="DUF2283"/>
    <property type="match status" value="1"/>
</dbReference>
<evidence type="ECO:0008006" key="3">
    <source>
        <dbReference type="Google" id="ProtNLM"/>
    </source>
</evidence>
<protein>
    <recommendedName>
        <fullName evidence="3">DUF2283 domain-containing protein</fullName>
    </recommendedName>
</protein>
<sequence>MKRKFLKISYEPEADVLRIEMRRGKLYDTIELGNFIIHLDKNLKPLYMEILKAKDFLLKTNQSVLRQIKEPVAVL</sequence>